<dbReference type="RefSeq" id="WP_377198449.1">
    <property type="nucleotide sequence ID" value="NZ_JBHUHF010000001.1"/>
</dbReference>
<name>A0ABW4V8Q9_9MICO</name>
<accession>A0ABW4V8Q9</accession>
<sequence length="201" mass="21216">MLITAPGAEARAAEAADQLDANLRLNEKLLHPEDEAPGWFRAVKKTGYWWFLICVAIALPIVLLVGSGGVGQRIAIGLTVGLGLGFVSSAVLGSIGNYQARRTIRAKAHATVQELAAIARTAPARAEETAAAVIGADARLESQVHDLLWRSALPDTADGHAARADLDALTARVAPETASRQKTADEELEAKLAQVRKDNGL</sequence>
<keyword evidence="1" id="KW-0472">Membrane</keyword>
<evidence type="ECO:0000313" key="3">
    <source>
        <dbReference type="Proteomes" id="UP001597338"/>
    </source>
</evidence>
<keyword evidence="1" id="KW-0812">Transmembrane</keyword>
<feature type="transmembrane region" description="Helical" evidence="1">
    <location>
        <begin position="48"/>
        <end position="68"/>
    </location>
</feature>
<keyword evidence="3" id="KW-1185">Reference proteome</keyword>
<evidence type="ECO:0000256" key="1">
    <source>
        <dbReference type="SAM" id="Phobius"/>
    </source>
</evidence>
<comment type="caution">
    <text evidence="2">The sequence shown here is derived from an EMBL/GenBank/DDBJ whole genome shotgun (WGS) entry which is preliminary data.</text>
</comment>
<dbReference type="EMBL" id="JBHUHF010000001">
    <property type="protein sequence ID" value="MFD2026632.1"/>
    <property type="molecule type" value="Genomic_DNA"/>
</dbReference>
<evidence type="ECO:0000313" key="2">
    <source>
        <dbReference type="EMBL" id="MFD2026632.1"/>
    </source>
</evidence>
<organism evidence="2 3">
    <name type="scientific">Promicromonospora aerolata</name>
    <dbReference type="NCBI Taxonomy" id="195749"/>
    <lineage>
        <taxon>Bacteria</taxon>
        <taxon>Bacillati</taxon>
        <taxon>Actinomycetota</taxon>
        <taxon>Actinomycetes</taxon>
        <taxon>Micrococcales</taxon>
        <taxon>Promicromonosporaceae</taxon>
        <taxon>Promicromonospora</taxon>
    </lineage>
</organism>
<protein>
    <submittedName>
        <fullName evidence="2">Uncharacterized protein</fullName>
    </submittedName>
</protein>
<keyword evidence="1" id="KW-1133">Transmembrane helix</keyword>
<dbReference type="Proteomes" id="UP001597338">
    <property type="component" value="Unassembled WGS sequence"/>
</dbReference>
<feature type="transmembrane region" description="Helical" evidence="1">
    <location>
        <begin position="74"/>
        <end position="95"/>
    </location>
</feature>
<gene>
    <name evidence="2" type="ORF">ACFSL2_14040</name>
</gene>
<reference evidence="3" key="1">
    <citation type="journal article" date="2019" name="Int. J. Syst. Evol. Microbiol.">
        <title>The Global Catalogue of Microorganisms (GCM) 10K type strain sequencing project: providing services to taxonomists for standard genome sequencing and annotation.</title>
        <authorList>
            <consortium name="The Broad Institute Genomics Platform"/>
            <consortium name="The Broad Institute Genome Sequencing Center for Infectious Disease"/>
            <person name="Wu L."/>
            <person name="Ma J."/>
        </authorList>
    </citation>
    <scope>NUCLEOTIDE SEQUENCE [LARGE SCALE GENOMIC DNA]</scope>
    <source>
        <strain evidence="3">CCM 7043</strain>
    </source>
</reference>
<proteinExistence type="predicted"/>